<feature type="region of interest" description="Disordered" evidence="1">
    <location>
        <begin position="1"/>
        <end position="44"/>
    </location>
</feature>
<organism evidence="2 3">
    <name type="scientific">Araneus ventricosus</name>
    <name type="common">Orbweaver spider</name>
    <name type="synonym">Epeira ventricosa</name>
    <dbReference type="NCBI Taxonomy" id="182803"/>
    <lineage>
        <taxon>Eukaryota</taxon>
        <taxon>Metazoa</taxon>
        <taxon>Ecdysozoa</taxon>
        <taxon>Arthropoda</taxon>
        <taxon>Chelicerata</taxon>
        <taxon>Arachnida</taxon>
        <taxon>Araneae</taxon>
        <taxon>Araneomorphae</taxon>
        <taxon>Entelegynae</taxon>
        <taxon>Araneoidea</taxon>
        <taxon>Araneidae</taxon>
        <taxon>Araneus</taxon>
    </lineage>
</organism>
<feature type="compositionally biased region" description="Low complexity" evidence="1">
    <location>
        <begin position="27"/>
        <end position="38"/>
    </location>
</feature>
<protein>
    <submittedName>
        <fullName evidence="2">Uncharacterized protein</fullName>
    </submittedName>
</protein>
<name>A0A4Y2WD86_ARAVE</name>
<evidence type="ECO:0000256" key="1">
    <source>
        <dbReference type="SAM" id="MobiDB-lite"/>
    </source>
</evidence>
<dbReference type="EMBL" id="BGPR01058451">
    <property type="protein sequence ID" value="GBO34614.1"/>
    <property type="molecule type" value="Genomic_DNA"/>
</dbReference>
<reference evidence="2 3" key="1">
    <citation type="journal article" date="2019" name="Sci. Rep.">
        <title>Orb-weaving spider Araneus ventricosus genome elucidates the spidroin gene catalogue.</title>
        <authorList>
            <person name="Kono N."/>
            <person name="Nakamura H."/>
            <person name="Ohtoshi R."/>
            <person name="Moran D.A.P."/>
            <person name="Shinohara A."/>
            <person name="Yoshida Y."/>
            <person name="Fujiwara M."/>
            <person name="Mori M."/>
            <person name="Tomita M."/>
            <person name="Arakawa K."/>
        </authorList>
    </citation>
    <scope>NUCLEOTIDE SEQUENCE [LARGE SCALE GENOMIC DNA]</scope>
</reference>
<accession>A0A4Y2WD86</accession>
<dbReference type="AlphaFoldDB" id="A0A4Y2WD86"/>
<gene>
    <name evidence="2" type="ORF">AVEN_192262_1</name>
</gene>
<feature type="non-terminal residue" evidence="2">
    <location>
        <position position="44"/>
    </location>
</feature>
<proteinExistence type="predicted"/>
<evidence type="ECO:0000313" key="3">
    <source>
        <dbReference type="Proteomes" id="UP000499080"/>
    </source>
</evidence>
<comment type="caution">
    <text evidence="2">The sequence shown here is derived from an EMBL/GenBank/DDBJ whole genome shotgun (WGS) entry which is preliminary data.</text>
</comment>
<feature type="compositionally biased region" description="Basic and acidic residues" evidence="1">
    <location>
        <begin position="1"/>
        <end position="10"/>
    </location>
</feature>
<evidence type="ECO:0000313" key="2">
    <source>
        <dbReference type="EMBL" id="GBO34614.1"/>
    </source>
</evidence>
<dbReference type="Proteomes" id="UP000499080">
    <property type="component" value="Unassembled WGS sequence"/>
</dbReference>
<sequence length="44" mass="4882">MHEQNSDRNTAHMSRAPVAGQTRETTPPNQRQPNEQPRGGQTIG</sequence>
<keyword evidence="3" id="KW-1185">Reference proteome</keyword>